<evidence type="ECO:0000313" key="5">
    <source>
        <dbReference type="RefSeq" id="XP_031551823.1"/>
    </source>
</evidence>
<name>A0A6P8H9H4_ACTTE</name>
<evidence type="ECO:0000256" key="1">
    <source>
        <dbReference type="PROSITE-ProRule" id="PRU00723"/>
    </source>
</evidence>
<keyword evidence="1" id="KW-0863">Zinc-finger</keyword>
<proteinExistence type="predicted"/>
<dbReference type="Gene3D" id="2.30.30.140">
    <property type="match status" value="1"/>
</dbReference>
<dbReference type="RefSeq" id="XP_031551823.1">
    <property type="nucleotide sequence ID" value="XM_031695963.1"/>
</dbReference>
<dbReference type="InterPro" id="IPR035437">
    <property type="entry name" value="SNase_OB-fold_sf"/>
</dbReference>
<feature type="zinc finger region" description="C3H1-type" evidence="1">
    <location>
        <begin position="143"/>
        <end position="172"/>
    </location>
</feature>
<feature type="domain" description="C3H1-type" evidence="2">
    <location>
        <begin position="143"/>
        <end position="172"/>
    </location>
</feature>
<keyword evidence="1" id="KW-0479">Metal-binding</keyword>
<dbReference type="Proteomes" id="UP000515163">
    <property type="component" value="Unplaced"/>
</dbReference>
<dbReference type="KEGG" id="aten:116289073"/>
<dbReference type="PROSITE" id="PS50304">
    <property type="entry name" value="TUDOR"/>
    <property type="match status" value="1"/>
</dbReference>
<evidence type="ECO:0000313" key="4">
    <source>
        <dbReference type="Proteomes" id="UP000515163"/>
    </source>
</evidence>
<feature type="non-terminal residue" evidence="5">
    <location>
        <position position="1"/>
    </location>
</feature>
<dbReference type="InterPro" id="IPR000571">
    <property type="entry name" value="Znf_CCCH"/>
</dbReference>
<dbReference type="AlphaFoldDB" id="A0A6P8H9H4"/>
<evidence type="ECO:0000259" key="3">
    <source>
        <dbReference type="PROSITE" id="PS50304"/>
    </source>
</evidence>
<keyword evidence="1" id="KW-0862">Zinc</keyword>
<dbReference type="SUPFAM" id="SSF63748">
    <property type="entry name" value="Tudor/PWWP/MBT"/>
    <property type="match status" value="1"/>
</dbReference>
<dbReference type="OrthoDB" id="6022128at2759"/>
<dbReference type="InterPro" id="IPR002999">
    <property type="entry name" value="Tudor"/>
</dbReference>
<feature type="domain" description="Tudor" evidence="3">
    <location>
        <begin position="274"/>
        <end position="332"/>
    </location>
</feature>
<accession>A0A6P8H9H4</accession>
<keyword evidence="4" id="KW-1185">Reference proteome</keyword>
<evidence type="ECO:0000259" key="2">
    <source>
        <dbReference type="PROSITE" id="PS50103"/>
    </source>
</evidence>
<dbReference type="InterPro" id="IPR050621">
    <property type="entry name" value="Tudor_domain_containing"/>
</dbReference>
<dbReference type="FunFam" id="2.30.30.140:FF:000018">
    <property type="entry name" value="Serine/threonine-protein kinase 31"/>
    <property type="match status" value="1"/>
</dbReference>
<dbReference type="InParanoid" id="A0A6P8H9H4"/>
<dbReference type="GeneID" id="116289073"/>
<organism evidence="4 5">
    <name type="scientific">Actinia tenebrosa</name>
    <name type="common">Australian red waratah sea anemone</name>
    <dbReference type="NCBI Taxonomy" id="6105"/>
    <lineage>
        <taxon>Eukaryota</taxon>
        <taxon>Metazoa</taxon>
        <taxon>Cnidaria</taxon>
        <taxon>Anthozoa</taxon>
        <taxon>Hexacorallia</taxon>
        <taxon>Actiniaria</taxon>
        <taxon>Actiniidae</taxon>
        <taxon>Actinia</taxon>
    </lineage>
</organism>
<sequence>VYYPTASARDGSRTDITYKRPTLALKLYDTTGEEDIDTGQVLVDTGLAELCEEEVQEVEEFFPVDGERDEAKTVHISLVDLENTADQLEREGATISPLGSRCSSPDEEALNLWNPMMEDYVSSTNSYRIDKDDLDIALYGFKPIENQVCRFFQSTRSKCWRGQNCPFLHVKKGEDASMMVQAFCENSDFTVDLPGLGSWVGVRVTAVLNPGHFWVQFPCGSGPIEKRIMEARLGLNMDDGKEKDEDEDEDFETMAEKMNKFYSRNLFRDSSSILPAMGELVVAQYSSNDAWYRARVTDVRDEEFQVYFVDYGNTEWTAERNVKRMLPQFLHIPFQAVECFLANVETIEENGEWSAEANEVFESLTQDKLLIAHVLSIACNNTMYLELYDTQTNEVNINEELVKQGFAVESTIRIVKPRQVKTVTASDEDSSDCEIIEMPG</sequence>
<dbReference type="GO" id="GO:0008270">
    <property type="term" value="F:zinc ion binding"/>
    <property type="evidence" value="ECO:0007669"/>
    <property type="project" value="UniProtKB-KW"/>
</dbReference>
<reference evidence="5" key="1">
    <citation type="submission" date="2025-08" db="UniProtKB">
        <authorList>
            <consortium name="RefSeq"/>
        </authorList>
    </citation>
    <scope>IDENTIFICATION</scope>
    <source>
        <tissue evidence="5">Tentacle</tissue>
    </source>
</reference>
<dbReference type="Pfam" id="PF00567">
    <property type="entry name" value="TUDOR"/>
    <property type="match status" value="1"/>
</dbReference>
<dbReference type="PANTHER" id="PTHR22948">
    <property type="entry name" value="TUDOR DOMAIN CONTAINING PROTEIN"/>
    <property type="match status" value="1"/>
</dbReference>
<dbReference type="Gene3D" id="2.40.50.90">
    <property type="match status" value="1"/>
</dbReference>
<dbReference type="SMART" id="SM00333">
    <property type="entry name" value="TUDOR"/>
    <property type="match status" value="1"/>
</dbReference>
<gene>
    <name evidence="5" type="primary">LOC116289073</name>
</gene>
<dbReference type="PANTHER" id="PTHR22948:SF29">
    <property type="entry name" value="FI02030P-RELATED"/>
    <property type="match status" value="1"/>
</dbReference>
<protein>
    <submittedName>
        <fullName evidence="5">Tudor domain-containing protein 7-like</fullName>
    </submittedName>
</protein>
<dbReference type="PROSITE" id="PS50103">
    <property type="entry name" value="ZF_C3H1"/>
    <property type="match status" value="1"/>
</dbReference>